<keyword evidence="11 14" id="KW-0255">Endonuclease</keyword>
<evidence type="ECO:0000313" key="19">
    <source>
        <dbReference type="Proteomes" id="UP000316562"/>
    </source>
</evidence>
<protein>
    <recommendedName>
        <fullName evidence="7 14">Ribonuclease HII</fullName>
        <shortName evidence="14">RNase HII</shortName>
        <ecNumber evidence="6 14">3.1.26.4</ecNumber>
    </recommendedName>
</protein>
<dbReference type="GO" id="GO:0030145">
    <property type="term" value="F:manganese ion binding"/>
    <property type="evidence" value="ECO:0007669"/>
    <property type="project" value="UniProtKB-UniRule"/>
</dbReference>
<evidence type="ECO:0000256" key="1">
    <source>
        <dbReference type="ARBA" id="ARBA00000077"/>
    </source>
</evidence>
<dbReference type="EC" id="3.1.26.4" evidence="6 14"/>
<gene>
    <name evidence="14" type="primary">rnhB</name>
    <name evidence="18" type="ORF">EVJ46_03115</name>
</gene>
<dbReference type="Pfam" id="PF01351">
    <property type="entry name" value="RNase_HII"/>
    <property type="match status" value="1"/>
</dbReference>
<feature type="domain" description="RNase H type-2" evidence="17">
    <location>
        <begin position="2"/>
        <end position="200"/>
    </location>
</feature>
<dbReference type="PROSITE" id="PS51975">
    <property type="entry name" value="RNASE_H_2"/>
    <property type="match status" value="1"/>
</dbReference>
<evidence type="ECO:0000256" key="14">
    <source>
        <dbReference type="HAMAP-Rule" id="MF_00052"/>
    </source>
</evidence>
<evidence type="ECO:0000256" key="9">
    <source>
        <dbReference type="ARBA" id="ARBA00022722"/>
    </source>
</evidence>
<evidence type="ECO:0000256" key="7">
    <source>
        <dbReference type="ARBA" id="ARBA00019179"/>
    </source>
</evidence>
<name>A0A519BIZ0_ACIG2</name>
<organism evidence="18 19">
    <name type="scientific">Acididesulfobacter guangdongensis</name>
    <dbReference type="NCBI Taxonomy" id="2597225"/>
    <lineage>
        <taxon>Bacteria</taxon>
        <taxon>Deltaproteobacteria</taxon>
        <taxon>Candidatus Acidulodesulfobacterales</taxon>
        <taxon>Candidatus Acididesulfobacter</taxon>
    </lineage>
</organism>
<evidence type="ECO:0000256" key="10">
    <source>
        <dbReference type="ARBA" id="ARBA00022723"/>
    </source>
</evidence>
<dbReference type="NCBIfam" id="NF000595">
    <property type="entry name" value="PRK00015.1-3"/>
    <property type="match status" value="1"/>
</dbReference>
<comment type="cofactor">
    <cofactor evidence="14 15">
        <name>Mn(2+)</name>
        <dbReference type="ChEBI" id="CHEBI:29035"/>
    </cofactor>
    <cofactor evidence="14 15">
        <name>Mg(2+)</name>
        <dbReference type="ChEBI" id="CHEBI:18420"/>
    </cofactor>
    <text evidence="14 15">Manganese or magnesium. Binds 1 divalent metal ion per monomer in the absence of substrate. May bind a second metal ion after substrate binding.</text>
</comment>
<feature type="binding site" evidence="14 15">
    <location>
        <position position="8"/>
    </location>
    <ligand>
        <name>a divalent metal cation</name>
        <dbReference type="ChEBI" id="CHEBI:60240"/>
    </ligand>
</feature>
<dbReference type="InterPro" id="IPR022898">
    <property type="entry name" value="RNase_HII"/>
</dbReference>
<dbReference type="CDD" id="cd07182">
    <property type="entry name" value="RNase_HII_bacteria_HII_like"/>
    <property type="match status" value="1"/>
</dbReference>
<dbReference type="GO" id="GO:0004523">
    <property type="term" value="F:RNA-DNA hybrid ribonuclease activity"/>
    <property type="evidence" value="ECO:0007669"/>
    <property type="project" value="UniProtKB-UniRule"/>
</dbReference>
<reference evidence="18 19" key="1">
    <citation type="journal article" date="2019" name="ISME J.">
        <title>Insights into ecological role of a new deltaproteobacterial order Candidatus Acidulodesulfobacterales by metagenomics and metatranscriptomics.</title>
        <authorList>
            <person name="Tan S."/>
            <person name="Liu J."/>
            <person name="Fang Y."/>
            <person name="Hedlund B.P."/>
            <person name="Lian Z.H."/>
            <person name="Huang L.Y."/>
            <person name="Li J.T."/>
            <person name="Huang L.N."/>
            <person name="Li W.J."/>
            <person name="Jiang H.C."/>
            <person name="Dong H.L."/>
            <person name="Shu W.S."/>
        </authorList>
    </citation>
    <scope>NUCLEOTIDE SEQUENCE [LARGE SCALE GENOMIC DNA]</scope>
    <source>
        <strain evidence="18">AP2</strain>
    </source>
</reference>
<feature type="binding site" evidence="14 15">
    <location>
        <position position="100"/>
    </location>
    <ligand>
        <name>a divalent metal cation</name>
        <dbReference type="ChEBI" id="CHEBI:60240"/>
    </ligand>
</feature>
<dbReference type="PANTHER" id="PTHR10954:SF18">
    <property type="entry name" value="RIBONUCLEASE HII"/>
    <property type="match status" value="1"/>
</dbReference>
<evidence type="ECO:0000256" key="6">
    <source>
        <dbReference type="ARBA" id="ARBA00012180"/>
    </source>
</evidence>
<evidence type="ECO:0000256" key="4">
    <source>
        <dbReference type="ARBA" id="ARBA00004496"/>
    </source>
</evidence>
<evidence type="ECO:0000256" key="8">
    <source>
        <dbReference type="ARBA" id="ARBA00022490"/>
    </source>
</evidence>
<keyword evidence="12 14" id="KW-0378">Hydrolase</keyword>
<dbReference type="Gene3D" id="3.30.420.10">
    <property type="entry name" value="Ribonuclease H-like superfamily/Ribonuclease H"/>
    <property type="match status" value="1"/>
</dbReference>
<evidence type="ECO:0000256" key="11">
    <source>
        <dbReference type="ARBA" id="ARBA00022759"/>
    </source>
</evidence>
<dbReference type="InterPro" id="IPR036397">
    <property type="entry name" value="RNaseH_sf"/>
</dbReference>
<dbReference type="AlphaFoldDB" id="A0A519BIZ0"/>
<dbReference type="EMBL" id="SGBC01000001">
    <property type="protein sequence ID" value="RZD17237.1"/>
    <property type="molecule type" value="Genomic_DNA"/>
</dbReference>
<dbReference type="GO" id="GO:0032299">
    <property type="term" value="C:ribonuclease H2 complex"/>
    <property type="evidence" value="ECO:0007669"/>
    <property type="project" value="TreeGrafter"/>
</dbReference>
<evidence type="ECO:0000256" key="2">
    <source>
        <dbReference type="ARBA" id="ARBA00001946"/>
    </source>
</evidence>
<comment type="function">
    <text evidence="3 14 16">Endonuclease that specifically degrades the RNA of RNA-DNA hybrids.</text>
</comment>
<dbReference type="GO" id="GO:0006298">
    <property type="term" value="P:mismatch repair"/>
    <property type="evidence" value="ECO:0007669"/>
    <property type="project" value="TreeGrafter"/>
</dbReference>
<keyword evidence="9 14" id="KW-0540">Nuclease</keyword>
<feature type="binding site" evidence="14 15">
    <location>
        <position position="9"/>
    </location>
    <ligand>
        <name>a divalent metal cation</name>
        <dbReference type="ChEBI" id="CHEBI:60240"/>
    </ligand>
</feature>
<evidence type="ECO:0000259" key="17">
    <source>
        <dbReference type="PROSITE" id="PS51975"/>
    </source>
</evidence>
<comment type="catalytic activity">
    <reaction evidence="1 14 15 16">
        <text>Endonucleolytic cleavage to 5'-phosphomonoester.</text>
        <dbReference type="EC" id="3.1.26.4"/>
    </reaction>
</comment>
<dbReference type="InterPro" id="IPR001352">
    <property type="entry name" value="RNase_HII/HIII"/>
</dbReference>
<keyword evidence="8 14" id="KW-0963">Cytoplasm</keyword>
<accession>A0A519BIZ0</accession>
<dbReference type="SUPFAM" id="SSF53098">
    <property type="entry name" value="Ribonuclease H-like"/>
    <property type="match status" value="1"/>
</dbReference>
<evidence type="ECO:0000256" key="15">
    <source>
        <dbReference type="PROSITE-ProRule" id="PRU01319"/>
    </source>
</evidence>
<dbReference type="PANTHER" id="PTHR10954">
    <property type="entry name" value="RIBONUCLEASE H2 SUBUNIT A"/>
    <property type="match status" value="1"/>
</dbReference>
<sequence>MKLICGIDEVGRGCLAGPVISAAIIIDKKLIPSGIKDSKLLTSDKREYFFDYLMKNAVSVSIGTSSNVEIDEINILNAALLSMERAFNNLTVKPDVVIIDGPYIPKGLKNLNSMNDVAPSGSASFKALSVIKADVKVKLVSCASIVAKVIRDRIMIEYYDKKYHGYGFRNHKGYATKEHKENILKLGLTDIHRKTFKFDR</sequence>
<dbReference type="HAMAP" id="MF_00052_B">
    <property type="entry name" value="RNase_HII_B"/>
    <property type="match status" value="1"/>
</dbReference>
<comment type="similarity">
    <text evidence="5 14 16">Belongs to the RNase HII family.</text>
</comment>
<evidence type="ECO:0000256" key="16">
    <source>
        <dbReference type="RuleBase" id="RU003515"/>
    </source>
</evidence>
<comment type="subcellular location">
    <subcellularLocation>
        <location evidence="4 14">Cytoplasm</location>
    </subcellularLocation>
</comment>
<comment type="cofactor">
    <cofactor evidence="2">
        <name>Mg(2+)</name>
        <dbReference type="ChEBI" id="CHEBI:18420"/>
    </cofactor>
</comment>
<evidence type="ECO:0000256" key="5">
    <source>
        <dbReference type="ARBA" id="ARBA00007383"/>
    </source>
</evidence>
<dbReference type="Proteomes" id="UP000316562">
    <property type="component" value="Unassembled WGS sequence"/>
</dbReference>
<keyword evidence="13 14" id="KW-0464">Manganese</keyword>
<comment type="caution">
    <text evidence="18">The sequence shown here is derived from an EMBL/GenBank/DDBJ whole genome shotgun (WGS) entry which is preliminary data.</text>
</comment>
<dbReference type="GO" id="GO:0003723">
    <property type="term" value="F:RNA binding"/>
    <property type="evidence" value="ECO:0007669"/>
    <property type="project" value="UniProtKB-UniRule"/>
</dbReference>
<evidence type="ECO:0000313" key="18">
    <source>
        <dbReference type="EMBL" id="RZD17237.1"/>
    </source>
</evidence>
<proteinExistence type="inferred from homology"/>
<dbReference type="InterPro" id="IPR024567">
    <property type="entry name" value="RNase_HII/HIII_dom"/>
</dbReference>
<dbReference type="InterPro" id="IPR012337">
    <property type="entry name" value="RNaseH-like_sf"/>
</dbReference>
<dbReference type="GO" id="GO:0005737">
    <property type="term" value="C:cytoplasm"/>
    <property type="evidence" value="ECO:0007669"/>
    <property type="project" value="UniProtKB-SubCell"/>
</dbReference>
<evidence type="ECO:0000256" key="12">
    <source>
        <dbReference type="ARBA" id="ARBA00022801"/>
    </source>
</evidence>
<keyword evidence="10 14" id="KW-0479">Metal-binding</keyword>
<dbReference type="GO" id="GO:0043137">
    <property type="term" value="P:DNA replication, removal of RNA primer"/>
    <property type="evidence" value="ECO:0007669"/>
    <property type="project" value="TreeGrafter"/>
</dbReference>
<evidence type="ECO:0000256" key="3">
    <source>
        <dbReference type="ARBA" id="ARBA00004065"/>
    </source>
</evidence>
<evidence type="ECO:0000256" key="13">
    <source>
        <dbReference type="ARBA" id="ARBA00023211"/>
    </source>
</evidence>